<keyword evidence="12" id="KW-1185">Reference proteome</keyword>
<sequence>MDSHGGHYLNKAALLSPIGGARLCQLALGCAVIALVKHRASYNTSYGAICMAVWCACFAATAVIFALDVTRLHTCLHVSWENLPVAFAALATLLYLTVSVIYPVHFVRLECPYSGCEERNFRMAVTACSWAAFVAYSSEVFLSRAKPGRVVGYMATPPGMLKVAQGFVGCVIFGALVNGSEYAHHVATTYCVVVFAICFTMTALIVILSISGRTAILKLPFDHFVVIYTFVVVLLYVSASVVWPIFCFDKKYGTPQRPSGCPRGRCPWDGKLVVTVLSYVNLLLYVADLIYSQRIRFVSQHPRVQL</sequence>
<accession>A0AAY4EF69</accession>
<dbReference type="Proteomes" id="UP000694580">
    <property type="component" value="Chromosome 3"/>
</dbReference>
<protein>
    <recommendedName>
        <fullName evidence="7">Myeloid-associated differentiation marker-like protein 2</fullName>
    </recommendedName>
</protein>
<keyword evidence="3" id="KW-0677">Repeat</keyword>
<feature type="transmembrane region" description="Helical" evidence="9">
    <location>
        <begin position="224"/>
        <end position="246"/>
    </location>
</feature>
<dbReference type="Pfam" id="PF01284">
    <property type="entry name" value="MARVEL"/>
    <property type="match status" value="2"/>
</dbReference>
<keyword evidence="2 8" id="KW-0812">Transmembrane</keyword>
<feature type="transmembrane region" description="Helical" evidence="9">
    <location>
        <begin position="46"/>
        <end position="70"/>
    </location>
</feature>
<keyword evidence="5 8" id="KW-0472">Membrane</keyword>
<dbReference type="PANTHER" id="PTHR17068:SF5">
    <property type="entry name" value="MYELOID-ASSOCIATED DIFFERENTIATION MARKER-LIKE PROTEIN 2"/>
    <property type="match status" value="1"/>
</dbReference>
<dbReference type="GO" id="GO:0016020">
    <property type="term" value="C:membrane"/>
    <property type="evidence" value="ECO:0007669"/>
    <property type="project" value="UniProtKB-SubCell"/>
</dbReference>
<feature type="transmembrane region" description="Helical" evidence="9">
    <location>
        <begin position="82"/>
        <end position="104"/>
    </location>
</feature>
<evidence type="ECO:0000256" key="2">
    <source>
        <dbReference type="ARBA" id="ARBA00022692"/>
    </source>
</evidence>
<reference evidence="11 12" key="1">
    <citation type="submission" date="2020-06" db="EMBL/GenBank/DDBJ databases">
        <authorList>
            <consortium name="Wellcome Sanger Institute Data Sharing"/>
        </authorList>
    </citation>
    <scope>NUCLEOTIDE SEQUENCE [LARGE SCALE GENOMIC DNA]</scope>
</reference>
<evidence type="ECO:0000313" key="11">
    <source>
        <dbReference type="Ensembl" id="ENSDCDP00010056277.1"/>
    </source>
</evidence>
<feature type="transmembrane region" description="Helical" evidence="9">
    <location>
        <begin position="186"/>
        <end position="212"/>
    </location>
</feature>
<dbReference type="Ensembl" id="ENSDCDT00010066915.1">
    <property type="protein sequence ID" value="ENSDCDP00010056277.1"/>
    <property type="gene ID" value="ENSDCDG00010032117.1"/>
</dbReference>
<keyword evidence="4 9" id="KW-1133">Transmembrane helix</keyword>
<evidence type="ECO:0000256" key="1">
    <source>
        <dbReference type="ARBA" id="ARBA00004141"/>
    </source>
</evidence>
<feature type="domain" description="MARVEL" evidence="10">
    <location>
        <begin position="153"/>
        <end position="297"/>
    </location>
</feature>
<dbReference type="GeneTree" id="ENSGT00950000182933"/>
<evidence type="ECO:0000313" key="12">
    <source>
        <dbReference type="Proteomes" id="UP000694580"/>
    </source>
</evidence>
<dbReference type="InterPro" id="IPR008253">
    <property type="entry name" value="Marvel"/>
</dbReference>
<dbReference type="InterPro" id="IPR047123">
    <property type="entry name" value="MYADM-like"/>
</dbReference>
<feature type="transmembrane region" description="Helical" evidence="9">
    <location>
        <begin position="12"/>
        <end position="34"/>
    </location>
</feature>
<organism evidence="11 12">
    <name type="scientific">Denticeps clupeoides</name>
    <name type="common">denticle herring</name>
    <dbReference type="NCBI Taxonomy" id="299321"/>
    <lineage>
        <taxon>Eukaryota</taxon>
        <taxon>Metazoa</taxon>
        <taxon>Chordata</taxon>
        <taxon>Craniata</taxon>
        <taxon>Vertebrata</taxon>
        <taxon>Euteleostomi</taxon>
        <taxon>Actinopterygii</taxon>
        <taxon>Neopterygii</taxon>
        <taxon>Teleostei</taxon>
        <taxon>Clupei</taxon>
        <taxon>Clupeiformes</taxon>
        <taxon>Denticipitoidei</taxon>
        <taxon>Denticipitidae</taxon>
        <taxon>Denticeps</taxon>
    </lineage>
</organism>
<feature type="transmembrane region" description="Helical" evidence="9">
    <location>
        <begin position="163"/>
        <end position="180"/>
    </location>
</feature>
<dbReference type="PANTHER" id="PTHR17068">
    <property type="entry name" value="MYELOID-ASSOCIATED DIFFERENTIATION MARKER MYADM FAMILY MEMBER"/>
    <property type="match status" value="1"/>
</dbReference>
<dbReference type="AlphaFoldDB" id="A0AAY4EF69"/>
<gene>
    <name evidence="11" type="primary">MYADML2</name>
</gene>
<comment type="similarity">
    <text evidence="6">Belongs to the MAL family.</text>
</comment>
<evidence type="ECO:0000256" key="6">
    <source>
        <dbReference type="ARBA" id="ARBA00034721"/>
    </source>
</evidence>
<reference evidence="11" key="2">
    <citation type="submission" date="2025-08" db="UniProtKB">
        <authorList>
            <consortium name="Ensembl"/>
        </authorList>
    </citation>
    <scope>IDENTIFICATION</scope>
</reference>
<name>A0AAY4EF69_9TELE</name>
<evidence type="ECO:0000256" key="9">
    <source>
        <dbReference type="SAM" id="Phobius"/>
    </source>
</evidence>
<feature type="domain" description="MARVEL" evidence="10">
    <location>
        <begin position="13"/>
        <end position="148"/>
    </location>
</feature>
<evidence type="ECO:0000256" key="7">
    <source>
        <dbReference type="ARBA" id="ARBA00040733"/>
    </source>
</evidence>
<evidence type="ECO:0000256" key="5">
    <source>
        <dbReference type="ARBA" id="ARBA00023136"/>
    </source>
</evidence>
<feature type="transmembrane region" description="Helical" evidence="9">
    <location>
        <begin position="124"/>
        <end position="142"/>
    </location>
</feature>
<dbReference type="PROSITE" id="PS51225">
    <property type="entry name" value="MARVEL"/>
    <property type="match status" value="2"/>
</dbReference>
<evidence type="ECO:0000256" key="8">
    <source>
        <dbReference type="PROSITE-ProRule" id="PRU00581"/>
    </source>
</evidence>
<evidence type="ECO:0000256" key="4">
    <source>
        <dbReference type="ARBA" id="ARBA00022989"/>
    </source>
</evidence>
<evidence type="ECO:0000259" key="10">
    <source>
        <dbReference type="PROSITE" id="PS51225"/>
    </source>
</evidence>
<proteinExistence type="inferred from homology"/>
<evidence type="ECO:0000256" key="3">
    <source>
        <dbReference type="ARBA" id="ARBA00022737"/>
    </source>
</evidence>
<comment type="subcellular location">
    <subcellularLocation>
        <location evidence="1">Membrane</location>
        <topology evidence="1">Multi-pass membrane protein</topology>
    </subcellularLocation>
</comment>
<reference evidence="11" key="3">
    <citation type="submission" date="2025-09" db="UniProtKB">
        <authorList>
            <consortium name="Ensembl"/>
        </authorList>
    </citation>
    <scope>IDENTIFICATION</scope>
</reference>